<evidence type="ECO:0000313" key="4">
    <source>
        <dbReference type="Proteomes" id="UP000271974"/>
    </source>
</evidence>
<sequence length="242" mass="26421">MSINTDIERDGLNSCPEKTQPEMTDHNQTTKRKPTAEFSIAESPKKLCTRVDPEKLGKSQTSDQTPVMVANNPDETSGHGGSELPHTSSMEENTALMNVNIGPKIRAQLQEPCSPGDANLASTSTATMNHLGVDSVPKKMNGTAADSQIKVGSAQKPIKSGSKKTTSEAYVQTEINARQLMLEMNEMKSINAALRQEIDELKNRMYKFVSILDPNSDLGEVNDIGKLVLSMIKNQEESDEMP</sequence>
<dbReference type="EMBL" id="RQTK01001420">
    <property type="protein sequence ID" value="RUS70390.1"/>
    <property type="molecule type" value="Genomic_DNA"/>
</dbReference>
<evidence type="ECO:0000256" key="2">
    <source>
        <dbReference type="SAM" id="MobiDB-lite"/>
    </source>
</evidence>
<feature type="compositionally biased region" description="Basic and acidic residues" evidence="2">
    <location>
        <begin position="1"/>
        <end position="11"/>
    </location>
</feature>
<protein>
    <submittedName>
        <fullName evidence="3">Uncharacterized protein</fullName>
    </submittedName>
</protein>
<organism evidence="3 4">
    <name type="scientific">Elysia chlorotica</name>
    <name type="common">Eastern emerald elysia</name>
    <name type="synonym">Sea slug</name>
    <dbReference type="NCBI Taxonomy" id="188477"/>
    <lineage>
        <taxon>Eukaryota</taxon>
        <taxon>Metazoa</taxon>
        <taxon>Spiralia</taxon>
        <taxon>Lophotrochozoa</taxon>
        <taxon>Mollusca</taxon>
        <taxon>Gastropoda</taxon>
        <taxon>Heterobranchia</taxon>
        <taxon>Euthyneura</taxon>
        <taxon>Panpulmonata</taxon>
        <taxon>Sacoglossa</taxon>
        <taxon>Placobranchoidea</taxon>
        <taxon>Plakobranchidae</taxon>
        <taxon>Elysia</taxon>
    </lineage>
</organism>
<keyword evidence="1" id="KW-0175">Coiled coil</keyword>
<dbReference type="AlphaFoldDB" id="A0A3S1AWW2"/>
<reference evidence="3 4" key="1">
    <citation type="submission" date="2019-01" db="EMBL/GenBank/DDBJ databases">
        <title>A draft genome assembly of the solar-powered sea slug Elysia chlorotica.</title>
        <authorList>
            <person name="Cai H."/>
            <person name="Li Q."/>
            <person name="Fang X."/>
            <person name="Li J."/>
            <person name="Curtis N.E."/>
            <person name="Altenburger A."/>
            <person name="Shibata T."/>
            <person name="Feng M."/>
            <person name="Maeda T."/>
            <person name="Schwartz J.A."/>
            <person name="Shigenobu S."/>
            <person name="Lundholm N."/>
            <person name="Nishiyama T."/>
            <person name="Yang H."/>
            <person name="Hasebe M."/>
            <person name="Li S."/>
            <person name="Pierce S.K."/>
            <person name="Wang J."/>
        </authorList>
    </citation>
    <scope>NUCLEOTIDE SEQUENCE [LARGE SCALE GENOMIC DNA]</scope>
    <source>
        <strain evidence="3">EC2010</strain>
        <tissue evidence="3">Whole organism of an adult</tissue>
    </source>
</reference>
<dbReference type="Proteomes" id="UP000271974">
    <property type="component" value="Unassembled WGS sequence"/>
</dbReference>
<proteinExistence type="predicted"/>
<gene>
    <name evidence="3" type="ORF">EGW08_021850</name>
</gene>
<feature type="coiled-coil region" evidence="1">
    <location>
        <begin position="177"/>
        <end position="204"/>
    </location>
</feature>
<evidence type="ECO:0000256" key="1">
    <source>
        <dbReference type="SAM" id="Coils"/>
    </source>
</evidence>
<feature type="region of interest" description="Disordered" evidence="2">
    <location>
        <begin position="1"/>
        <end position="88"/>
    </location>
</feature>
<feature type="region of interest" description="Disordered" evidence="2">
    <location>
        <begin position="146"/>
        <end position="166"/>
    </location>
</feature>
<comment type="caution">
    <text evidence="3">The sequence shown here is derived from an EMBL/GenBank/DDBJ whole genome shotgun (WGS) entry which is preliminary data.</text>
</comment>
<accession>A0A3S1AWW2</accession>
<keyword evidence="4" id="KW-1185">Reference proteome</keyword>
<feature type="compositionally biased region" description="Basic and acidic residues" evidence="2">
    <location>
        <begin position="43"/>
        <end position="57"/>
    </location>
</feature>
<name>A0A3S1AWW2_ELYCH</name>
<evidence type="ECO:0000313" key="3">
    <source>
        <dbReference type="EMBL" id="RUS70390.1"/>
    </source>
</evidence>